<keyword evidence="3" id="KW-1185">Reference proteome</keyword>
<dbReference type="EMBL" id="PKMF04000387">
    <property type="protein sequence ID" value="KAK7834346.1"/>
    <property type="molecule type" value="Genomic_DNA"/>
</dbReference>
<evidence type="ECO:0000313" key="3">
    <source>
        <dbReference type="Proteomes" id="UP000237347"/>
    </source>
</evidence>
<feature type="compositionally biased region" description="Basic and acidic residues" evidence="1">
    <location>
        <begin position="36"/>
        <end position="48"/>
    </location>
</feature>
<protein>
    <submittedName>
        <fullName evidence="2">Uncharacterized protein</fullName>
    </submittedName>
</protein>
<accession>A0AAW0K710</accession>
<proteinExistence type="predicted"/>
<feature type="compositionally biased region" description="Basic and acidic residues" evidence="1">
    <location>
        <begin position="114"/>
        <end position="130"/>
    </location>
</feature>
<comment type="caution">
    <text evidence="2">The sequence shown here is derived from an EMBL/GenBank/DDBJ whole genome shotgun (WGS) entry which is preliminary data.</text>
</comment>
<gene>
    <name evidence="2" type="ORF">CFP56_024693</name>
</gene>
<evidence type="ECO:0000256" key="1">
    <source>
        <dbReference type="SAM" id="MobiDB-lite"/>
    </source>
</evidence>
<dbReference type="AlphaFoldDB" id="A0AAW0K710"/>
<dbReference type="Proteomes" id="UP000237347">
    <property type="component" value="Unassembled WGS sequence"/>
</dbReference>
<evidence type="ECO:0000313" key="2">
    <source>
        <dbReference type="EMBL" id="KAK7834346.1"/>
    </source>
</evidence>
<organism evidence="2 3">
    <name type="scientific">Quercus suber</name>
    <name type="common">Cork oak</name>
    <dbReference type="NCBI Taxonomy" id="58331"/>
    <lineage>
        <taxon>Eukaryota</taxon>
        <taxon>Viridiplantae</taxon>
        <taxon>Streptophyta</taxon>
        <taxon>Embryophyta</taxon>
        <taxon>Tracheophyta</taxon>
        <taxon>Spermatophyta</taxon>
        <taxon>Magnoliopsida</taxon>
        <taxon>eudicotyledons</taxon>
        <taxon>Gunneridae</taxon>
        <taxon>Pentapetalae</taxon>
        <taxon>rosids</taxon>
        <taxon>fabids</taxon>
        <taxon>Fagales</taxon>
        <taxon>Fagaceae</taxon>
        <taxon>Quercus</taxon>
    </lineage>
</organism>
<sequence length="194" mass="20847">MEDSVIETENLVHPMNLSPKGGSKVREDHEEEDDDKKDHEAKGGEERQAGFIINLLSNLVSGGEAEEEKEHDEDRRGSFGEDKSEDKRVGLISRYISNLVSPRSQKAGKFTGQRAEDFEVENGGRSKVEEDVGGGRNGGQLKQGKIEDEDGGGGGGGRGGIIDNLVSHLPASLTDNAAPTADEASMLIHSIIHD</sequence>
<feature type="region of interest" description="Disordered" evidence="1">
    <location>
        <begin position="105"/>
        <end position="164"/>
    </location>
</feature>
<name>A0AAW0K710_QUESU</name>
<feature type="compositionally biased region" description="Basic and acidic residues" evidence="1">
    <location>
        <begin position="72"/>
        <end position="87"/>
    </location>
</feature>
<reference evidence="2 3" key="1">
    <citation type="journal article" date="2018" name="Sci. Data">
        <title>The draft genome sequence of cork oak.</title>
        <authorList>
            <person name="Ramos A.M."/>
            <person name="Usie A."/>
            <person name="Barbosa P."/>
            <person name="Barros P.M."/>
            <person name="Capote T."/>
            <person name="Chaves I."/>
            <person name="Simoes F."/>
            <person name="Abreu I."/>
            <person name="Carrasquinho I."/>
            <person name="Faro C."/>
            <person name="Guimaraes J.B."/>
            <person name="Mendonca D."/>
            <person name="Nobrega F."/>
            <person name="Rodrigues L."/>
            <person name="Saibo N.J.M."/>
            <person name="Varela M.C."/>
            <person name="Egas C."/>
            <person name="Matos J."/>
            <person name="Miguel C.M."/>
            <person name="Oliveira M.M."/>
            <person name="Ricardo C.P."/>
            <person name="Goncalves S."/>
        </authorList>
    </citation>
    <scope>NUCLEOTIDE SEQUENCE [LARGE SCALE GENOMIC DNA]</scope>
    <source>
        <strain evidence="3">cv. HL8</strain>
    </source>
</reference>
<feature type="region of interest" description="Disordered" evidence="1">
    <location>
        <begin position="1"/>
        <end position="87"/>
    </location>
</feature>